<dbReference type="SUPFAM" id="SSF54665">
    <property type="entry name" value="CO dehydrogenase molybdoprotein N-domain-like"/>
    <property type="match status" value="1"/>
</dbReference>
<dbReference type="Gene3D" id="3.30.365.10">
    <property type="entry name" value="Aldehyde oxidase/xanthine dehydrogenase, molybdopterin binding domain"/>
    <property type="match status" value="2"/>
</dbReference>
<dbReference type="SUPFAM" id="SSF56003">
    <property type="entry name" value="Molybdenum cofactor-binding domain"/>
    <property type="match status" value="1"/>
</dbReference>
<evidence type="ECO:0000256" key="1">
    <source>
        <dbReference type="ARBA" id="ARBA00022505"/>
    </source>
</evidence>
<evidence type="ECO:0000259" key="3">
    <source>
        <dbReference type="SMART" id="SM01008"/>
    </source>
</evidence>
<sequence length="352" mass="38469">MEGALHAHFVRSNVSHGEIISVETSEAMKMPGVFAIYTTENLDLADRAVILNAYEPGMTRPYLARERVRFVGEPVAVVLAENEYLAADAAENIWVDIEPLPALVDLEAAAAGEVLLFPNLDSNIVTEIPRRKPVDFSDCEVIVEAEIINSKVAAVSIEPRVTLASFENGRLTCWASNQGAHDYRDSVAQALEMETKDVRVIITDIGGGFGAKGLASEEEIIVAHLSRMHEKPVRWMESRTENLTGFAHGRAQKQKVKMGGKLNGEITHYSLEVIQDSGAYPKWGAVLPGSTLMMASGVYRIPNVEFSSRSVATTTAPVCAYRGAGRPEATSVIERTVDLFARKIEMDPAEVR</sequence>
<dbReference type="EMBL" id="UINC01032342">
    <property type="protein sequence ID" value="SVB19844.1"/>
    <property type="molecule type" value="Genomic_DNA"/>
</dbReference>
<keyword evidence="1" id="KW-0500">Molybdenum</keyword>
<dbReference type="Pfam" id="PF01315">
    <property type="entry name" value="Ald_Xan_dh_C"/>
    <property type="match status" value="1"/>
</dbReference>
<evidence type="ECO:0000313" key="4">
    <source>
        <dbReference type="EMBL" id="SVB19844.1"/>
    </source>
</evidence>
<name>A0A382C1T1_9ZZZZ</name>
<dbReference type="GO" id="GO:0005506">
    <property type="term" value="F:iron ion binding"/>
    <property type="evidence" value="ECO:0007669"/>
    <property type="project" value="InterPro"/>
</dbReference>
<accession>A0A382C1T1</accession>
<dbReference type="InterPro" id="IPR016208">
    <property type="entry name" value="Ald_Oxase/xanthine_DH-like"/>
</dbReference>
<dbReference type="InterPro" id="IPR008274">
    <property type="entry name" value="AldOxase/xan_DH_MoCoBD1"/>
</dbReference>
<dbReference type="GO" id="GO:0016491">
    <property type="term" value="F:oxidoreductase activity"/>
    <property type="evidence" value="ECO:0007669"/>
    <property type="project" value="UniProtKB-KW"/>
</dbReference>
<dbReference type="Gene3D" id="3.90.1170.50">
    <property type="entry name" value="Aldehyde oxidase/xanthine dehydrogenase, a/b hammerhead"/>
    <property type="match status" value="1"/>
</dbReference>
<organism evidence="4">
    <name type="scientific">marine metagenome</name>
    <dbReference type="NCBI Taxonomy" id="408172"/>
    <lineage>
        <taxon>unclassified sequences</taxon>
        <taxon>metagenomes</taxon>
        <taxon>ecological metagenomes</taxon>
    </lineage>
</organism>
<keyword evidence="2" id="KW-0560">Oxidoreductase</keyword>
<dbReference type="Pfam" id="PF02738">
    <property type="entry name" value="MoCoBD_1"/>
    <property type="match status" value="1"/>
</dbReference>
<evidence type="ECO:0000256" key="2">
    <source>
        <dbReference type="ARBA" id="ARBA00023002"/>
    </source>
</evidence>
<dbReference type="InterPro" id="IPR037165">
    <property type="entry name" value="AldOxase/xan_DH_Mopterin-bd_sf"/>
</dbReference>
<dbReference type="PANTHER" id="PTHR11908">
    <property type="entry name" value="XANTHINE DEHYDROGENASE"/>
    <property type="match status" value="1"/>
</dbReference>
<gene>
    <name evidence="4" type="ORF">METZ01_LOCUS172698</name>
</gene>
<feature type="non-terminal residue" evidence="4">
    <location>
        <position position="352"/>
    </location>
</feature>
<dbReference type="PANTHER" id="PTHR11908:SF132">
    <property type="entry name" value="ALDEHYDE OXIDASE 1-RELATED"/>
    <property type="match status" value="1"/>
</dbReference>
<dbReference type="InterPro" id="IPR036856">
    <property type="entry name" value="Ald_Oxase/Xan_DH_a/b_sf"/>
</dbReference>
<reference evidence="4" key="1">
    <citation type="submission" date="2018-05" db="EMBL/GenBank/DDBJ databases">
        <authorList>
            <person name="Lanie J.A."/>
            <person name="Ng W.-L."/>
            <person name="Kazmierczak K.M."/>
            <person name="Andrzejewski T.M."/>
            <person name="Davidsen T.M."/>
            <person name="Wayne K.J."/>
            <person name="Tettelin H."/>
            <person name="Glass J.I."/>
            <person name="Rusch D."/>
            <person name="Podicherti R."/>
            <person name="Tsui H.-C.T."/>
            <person name="Winkler M.E."/>
        </authorList>
    </citation>
    <scope>NUCLEOTIDE SEQUENCE</scope>
</reference>
<dbReference type="SMART" id="SM01008">
    <property type="entry name" value="Ald_Xan_dh_C"/>
    <property type="match status" value="1"/>
</dbReference>
<proteinExistence type="predicted"/>
<protein>
    <recommendedName>
        <fullName evidence="3">Aldehyde oxidase/xanthine dehydrogenase a/b hammerhead domain-containing protein</fullName>
    </recommendedName>
</protein>
<dbReference type="AlphaFoldDB" id="A0A382C1T1"/>
<feature type="domain" description="Aldehyde oxidase/xanthine dehydrogenase a/b hammerhead" evidence="3">
    <location>
        <begin position="1"/>
        <end position="101"/>
    </location>
</feature>
<dbReference type="InterPro" id="IPR000674">
    <property type="entry name" value="Ald_Oxase/Xan_DH_a/b"/>
</dbReference>